<reference evidence="6 7" key="1">
    <citation type="journal article" date="2011" name="Nature">
        <title>A high-resolution map of human evolutionary constraint using 29 mammals.</title>
        <authorList>
            <person name="Lindblad-Toh K."/>
            <person name="Garber M."/>
            <person name="Zuk O."/>
            <person name="Lin M.F."/>
            <person name="Parker B.J."/>
            <person name="Washietl S."/>
            <person name="Kheradpour P."/>
            <person name="Ernst J."/>
            <person name="Jordan G."/>
            <person name="Mauceli E."/>
            <person name="Ward L.D."/>
            <person name="Lowe C.B."/>
            <person name="Holloway A.K."/>
            <person name="Clamp M."/>
            <person name="Gnerre S."/>
            <person name="Alfoldi J."/>
            <person name="Beal K."/>
            <person name="Chang J."/>
            <person name="Clawson H."/>
            <person name="Cuff J."/>
            <person name="Di Palma F."/>
            <person name="Fitzgerald S."/>
            <person name="Flicek P."/>
            <person name="Guttman M."/>
            <person name="Hubisz M.J."/>
            <person name="Jaffe D.B."/>
            <person name="Jungreis I."/>
            <person name="Kent W.J."/>
            <person name="Kostka D."/>
            <person name="Lara M."/>
            <person name="Martins A.L."/>
            <person name="Massingham T."/>
            <person name="Moltke I."/>
            <person name="Raney B.J."/>
            <person name="Rasmussen M.D."/>
            <person name="Robinson J."/>
            <person name="Stark A."/>
            <person name="Vilella A.J."/>
            <person name="Wen J."/>
            <person name="Xie X."/>
            <person name="Zody M.C."/>
            <person name="Baldwin J."/>
            <person name="Bloom T."/>
            <person name="Chin C.W."/>
            <person name="Heiman D."/>
            <person name="Nicol R."/>
            <person name="Nusbaum C."/>
            <person name="Young S."/>
            <person name="Wilkinson J."/>
            <person name="Worley K.C."/>
            <person name="Kovar C.L."/>
            <person name="Muzny D.M."/>
            <person name="Gibbs R.A."/>
            <person name="Cree A."/>
            <person name="Dihn H.H."/>
            <person name="Fowler G."/>
            <person name="Jhangiani S."/>
            <person name="Joshi V."/>
            <person name="Lee S."/>
            <person name="Lewis L.R."/>
            <person name="Nazareth L.V."/>
            <person name="Okwuonu G."/>
            <person name="Santibanez J."/>
            <person name="Warren W.C."/>
            <person name="Mardis E.R."/>
            <person name="Weinstock G.M."/>
            <person name="Wilson R.K."/>
            <person name="Delehaunty K."/>
            <person name="Dooling D."/>
            <person name="Fronik C."/>
            <person name="Fulton L."/>
            <person name="Fulton B."/>
            <person name="Graves T."/>
            <person name="Minx P."/>
            <person name="Sodergren E."/>
            <person name="Birney E."/>
            <person name="Margulies E.H."/>
            <person name="Herrero J."/>
            <person name="Green E.D."/>
            <person name="Haussler D."/>
            <person name="Siepel A."/>
            <person name="Goldman N."/>
            <person name="Pollard K.S."/>
            <person name="Pedersen J.S."/>
            <person name="Lander E.S."/>
            <person name="Kellis M."/>
        </authorList>
    </citation>
    <scope>NUCLEOTIDE SEQUENCE [LARGE SCALE GENOMIC DNA]</scope>
    <source>
        <strain evidence="7">Thorbecke</strain>
    </source>
</reference>
<keyword evidence="1" id="KW-0391">Immunity</keyword>
<feature type="chain" id="PRO_5023898235" description="Ig-like domain-containing protein" evidence="4">
    <location>
        <begin position="20"/>
        <end position="198"/>
    </location>
</feature>
<dbReference type="AlphaFoldDB" id="A0A5F9CUS8"/>
<organism evidence="6 7">
    <name type="scientific">Oryctolagus cuniculus</name>
    <name type="common">Rabbit</name>
    <dbReference type="NCBI Taxonomy" id="9986"/>
    <lineage>
        <taxon>Eukaryota</taxon>
        <taxon>Metazoa</taxon>
        <taxon>Chordata</taxon>
        <taxon>Craniata</taxon>
        <taxon>Vertebrata</taxon>
        <taxon>Euteleostomi</taxon>
        <taxon>Mammalia</taxon>
        <taxon>Eutheria</taxon>
        <taxon>Euarchontoglires</taxon>
        <taxon>Glires</taxon>
        <taxon>Lagomorpha</taxon>
        <taxon>Leporidae</taxon>
        <taxon>Oryctolagus</taxon>
    </lineage>
</organism>
<evidence type="ECO:0000313" key="7">
    <source>
        <dbReference type="Proteomes" id="UP000001811"/>
    </source>
</evidence>
<dbReference type="InterPro" id="IPR013106">
    <property type="entry name" value="Ig_V-set"/>
</dbReference>
<dbReference type="PROSITE" id="PS50835">
    <property type="entry name" value="IG_LIKE"/>
    <property type="match status" value="1"/>
</dbReference>
<dbReference type="GeneTree" id="ENSGT01050000244936"/>
<dbReference type="InterPro" id="IPR036179">
    <property type="entry name" value="Ig-like_dom_sf"/>
</dbReference>
<keyword evidence="3" id="KW-1280">Immunoglobulin</keyword>
<feature type="domain" description="Ig-like" evidence="5">
    <location>
        <begin position="31"/>
        <end position="119"/>
    </location>
</feature>
<keyword evidence="2" id="KW-1064">Adaptive immunity</keyword>
<name>A0A5F9CUS8_RABIT</name>
<dbReference type="Ensembl" id="ENSOCUT00000062122.1">
    <property type="protein sequence ID" value="ENSOCUP00000037255.1"/>
    <property type="gene ID" value="ENSOCUG00000035724.1"/>
</dbReference>
<protein>
    <recommendedName>
        <fullName evidence="5">Ig-like domain-containing protein</fullName>
    </recommendedName>
</protein>
<dbReference type="GO" id="GO:0019814">
    <property type="term" value="C:immunoglobulin complex"/>
    <property type="evidence" value="ECO:0007669"/>
    <property type="project" value="UniProtKB-KW"/>
</dbReference>
<dbReference type="SUPFAM" id="SSF48726">
    <property type="entry name" value="Immunoglobulin"/>
    <property type="match status" value="1"/>
</dbReference>
<feature type="signal peptide" evidence="4">
    <location>
        <begin position="1"/>
        <end position="19"/>
    </location>
</feature>
<proteinExistence type="predicted"/>
<dbReference type="SMART" id="SM00406">
    <property type="entry name" value="IGv"/>
    <property type="match status" value="1"/>
</dbReference>
<accession>A0A5F9CUS8</accession>
<dbReference type="InterPro" id="IPR007110">
    <property type="entry name" value="Ig-like_dom"/>
</dbReference>
<dbReference type="Proteomes" id="UP000001811">
    <property type="component" value="Unplaced"/>
</dbReference>
<reference evidence="6" key="3">
    <citation type="submission" date="2025-09" db="UniProtKB">
        <authorList>
            <consortium name="Ensembl"/>
        </authorList>
    </citation>
    <scope>IDENTIFICATION</scope>
    <source>
        <strain evidence="6">Thorbecke</strain>
    </source>
</reference>
<evidence type="ECO:0000313" key="6">
    <source>
        <dbReference type="Ensembl" id="ENSOCUP00000037255.1"/>
    </source>
</evidence>
<sequence>METGLRWLLLVAVLKGVQCQEQLEESGGGLVQAGRSLKLSCKASGLDFSSYSMSWVHQAAGKVPEWIAYIYPGSGSRADSQSPATTPRHTVSQQMNHLTEDDMATYYCVGDTVRGSQLSPDTNLLEGHIAPPGGAQDALSTDSGLEQVQRNQALVSCQGIGVSALVTVLREEFYFYDSVPATDFTDLEMSDMTGRSPI</sequence>
<dbReference type="PANTHER" id="PTHR23266">
    <property type="entry name" value="IMMUNOGLOBULIN HEAVY CHAIN"/>
    <property type="match status" value="1"/>
</dbReference>
<evidence type="ECO:0000256" key="1">
    <source>
        <dbReference type="ARBA" id="ARBA00022859"/>
    </source>
</evidence>
<evidence type="ECO:0000256" key="2">
    <source>
        <dbReference type="ARBA" id="ARBA00023130"/>
    </source>
</evidence>
<dbReference type="GO" id="GO:0005576">
    <property type="term" value="C:extracellular region"/>
    <property type="evidence" value="ECO:0007669"/>
    <property type="project" value="UniProtKB-ARBA"/>
</dbReference>
<dbReference type="SMR" id="A0A5F9CUS8"/>
<evidence type="ECO:0000256" key="4">
    <source>
        <dbReference type="SAM" id="SignalP"/>
    </source>
</evidence>
<dbReference type="SMART" id="SM00409">
    <property type="entry name" value="IG"/>
    <property type="match status" value="1"/>
</dbReference>
<evidence type="ECO:0000259" key="5">
    <source>
        <dbReference type="PROSITE" id="PS50835"/>
    </source>
</evidence>
<reference evidence="6" key="2">
    <citation type="submission" date="2025-08" db="UniProtKB">
        <authorList>
            <consortium name="Ensembl"/>
        </authorList>
    </citation>
    <scope>IDENTIFICATION</scope>
    <source>
        <strain evidence="6">Thorbecke</strain>
    </source>
</reference>
<evidence type="ECO:0000256" key="3">
    <source>
        <dbReference type="ARBA" id="ARBA00043265"/>
    </source>
</evidence>
<dbReference type="Pfam" id="PF07686">
    <property type="entry name" value="V-set"/>
    <property type="match status" value="1"/>
</dbReference>
<dbReference type="InterPro" id="IPR013783">
    <property type="entry name" value="Ig-like_fold"/>
</dbReference>
<dbReference type="GO" id="GO:0002250">
    <property type="term" value="P:adaptive immune response"/>
    <property type="evidence" value="ECO:0007669"/>
    <property type="project" value="UniProtKB-KW"/>
</dbReference>
<dbReference type="InterPro" id="IPR050199">
    <property type="entry name" value="IgHV"/>
</dbReference>
<dbReference type="Gene3D" id="2.60.40.10">
    <property type="entry name" value="Immunoglobulins"/>
    <property type="match status" value="1"/>
</dbReference>
<dbReference type="InParanoid" id="A0A5F9CUS8"/>
<keyword evidence="4" id="KW-0732">Signal</keyword>
<keyword evidence="7" id="KW-1185">Reference proteome</keyword>
<dbReference type="InterPro" id="IPR003599">
    <property type="entry name" value="Ig_sub"/>
</dbReference>